<dbReference type="RefSeq" id="WP_175527215.1">
    <property type="nucleotide sequence ID" value="NZ_FOND01000007.1"/>
</dbReference>
<dbReference type="SUPFAM" id="SSF103473">
    <property type="entry name" value="MFS general substrate transporter"/>
    <property type="match status" value="1"/>
</dbReference>
<dbReference type="GO" id="GO:0022857">
    <property type="term" value="F:transmembrane transporter activity"/>
    <property type="evidence" value="ECO:0007669"/>
    <property type="project" value="InterPro"/>
</dbReference>
<dbReference type="Pfam" id="PF07690">
    <property type="entry name" value="MFS_1"/>
    <property type="match status" value="1"/>
</dbReference>
<dbReference type="InterPro" id="IPR053160">
    <property type="entry name" value="MFS_DHA3_Transporter"/>
</dbReference>
<feature type="transmembrane region" description="Helical" evidence="5">
    <location>
        <begin position="324"/>
        <end position="342"/>
    </location>
</feature>
<dbReference type="AlphaFoldDB" id="A0A1I2EFX4"/>
<keyword evidence="4 5" id="KW-0472">Membrane</keyword>
<evidence type="ECO:0000313" key="7">
    <source>
        <dbReference type="EMBL" id="SFE91583.1"/>
    </source>
</evidence>
<feature type="transmembrane region" description="Helical" evidence="5">
    <location>
        <begin position="76"/>
        <end position="106"/>
    </location>
</feature>
<evidence type="ECO:0000256" key="2">
    <source>
        <dbReference type="ARBA" id="ARBA00022692"/>
    </source>
</evidence>
<name>A0A1I2EFX4_9ACTN</name>
<evidence type="ECO:0000256" key="3">
    <source>
        <dbReference type="ARBA" id="ARBA00022989"/>
    </source>
</evidence>
<dbReference type="PROSITE" id="PS50850">
    <property type="entry name" value="MFS"/>
    <property type="match status" value="1"/>
</dbReference>
<dbReference type="InterPro" id="IPR020846">
    <property type="entry name" value="MFS_dom"/>
</dbReference>
<accession>A0A1I2EFX4</accession>
<dbReference type="GO" id="GO:0005886">
    <property type="term" value="C:plasma membrane"/>
    <property type="evidence" value="ECO:0007669"/>
    <property type="project" value="UniProtKB-SubCell"/>
</dbReference>
<dbReference type="PANTHER" id="PTHR23530:SF1">
    <property type="entry name" value="PERMEASE, MAJOR FACILITATOR SUPERFAMILY-RELATED"/>
    <property type="match status" value="1"/>
</dbReference>
<sequence>MRAALTPDRARRRFVGLTALRWLPAGIAVPVSVLLATARGLTPTEIGVTVAVYGAVTLVLELPTGGLADAIGHRPVLALSGLFTTAGLLTLAVADSVLLFSAAWALKGVARALDSGPLEAWYVDATRAEDPTADVTRGLAQAGAADGAGLCVGAVLGGVLPLLLDRSGAAALAAPLLLAAVVALLHVTAVLLLVVPVRRPATSGLAALRSGVREVPLVVSATVRLVRHERLLRLLLTVSLLVGVVLSSLELLGPLHFADLAGSPELGSATFGIVTAISFAAAAVGSLLAPAVGRAAGGSVVLVSAVTSVLAAATIAAVAVAPGVVVAAVAYSAFYLLNGAAWPSRKRLLHDRTTSAQRSTTVSASSLALMVGGILGNLLLPRLAGSAGLPAALLAGAAGMLLLAVVSLGLRPRPGEAGPSEAAAAAPATAS</sequence>
<feature type="transmembrane region" description="Helical" evidence="5">
    <location>
        <begin position="20"/>
        <end position="40"/>
    </location>
</feature>
<feature type="transmembrane region" description="Helical" evidence="5">
    <location>
        <begin position="392"/>
        <end position="410"/>
    </location>
</feature>
<feature type="transmembrane region" description="Helical" evidence="5">
    <location>
        <begin position="46"/>
        <end position="64"/>
    </location>
</feature>
<comment type="subcellular location">
    <subcellularLocation>
        <location evidence="1">Cell membrane</location>
        <topology evidence="1">Multi-pass membrane protein</topology>
    </subcellularLocation>
</comment>
<dbReference type="EMBL" id="FOND01000007">
    <property type="protein sequence ID" value="SFE91583.1"/>
    <property type="molecule type" value="Genomic_DNA"/>
</dbReference>
<keyword evidence="8" id="KW-1185">Reference proteome</keyword>
<reference evidence="8" key="1">
    <citation type="submission" date="2016-10" db="EMBL/GenBank/DDBJ databases">
        <authorList>
            <person name="Varghese N."/>
            <person name="Submissions S."/>
        </authorList>
    </citation>
    <scope>NUCLEOTIDE SEQUENCE [LARGE SCALE GENOMIC DNA]</scope>
    <source>
        <strain evidence="8">DSM 46838</strain>
    </source>
</reference>
<dbReference type="PANTHER" id="PTHR23530">
    <property type="entry name" value="TRANSPORT PROTEIN-RELATED"/>
    <property type="match status" value="1"/>
</dbReference>
<dbReference type="Proteomes" id="UP000198589">
    <property type="component" value="Unassembled WGS sequence"/>
</dbReference>
<feature type="transmembrane region" description="Helical" evidence="5">
    <location>
        <begin position="300"/>
        <end position="318"/>
    </location>
</feature>
<evidence type="ECO:0000256" key="1">
    <source>
        <dbReference type="ARBA" id="ARBA00004651"/>
    </source>
</evidence>
<dbReference type="InterPro" id="IPR036259">
    <property type="entry name" value="MFS_trans_sf"/>
</dbReference>
<evidence type="ECO:0000313" key="8">
    <source>
        <dbReference type="Proteomes" id="UP000198589"/>
    </source>
</evidence>
<keyword evidence="2 5" id="KW-0812">Transmembrane</keyword>
<feature type="transmembrane region" description="Helical" evidence="5">
    <location>
        <begin position="269"/>
        <end position="288"/>
    </location>
</feature>
<feature type="transmembrane region" description="Helical" evidence="5">
    <location>
        <begin position="169"/>
        <end position="195"/>
    </location>
</feature>
<organism evidence="7 8">
    <name type="scientific">Blastococcus tunisiensis</name>
    <dbReference type="NCBI Taxonomy" id="1798228"/>
    <lineage>
        <taxon>Bacteria</taxon>
        <taxon>Bacillati</taxon>
        <taxon>Actinomycetota</taxon>
        <taxon>Actinomycetes</taxon>
        <taxon>Geodermatophilales</taxon>
        <taxon>Geodermatophilaceae</taxon>
        <taxon>Blastococcus</taxon>
    </lineage>
</organism>
<evidence type="ECO:0000256" key="5">
    <source>
        <dbReference type="SAM" id="Phobius"/>
    </source>
</evidence>
<dbReference type="InterPro" id="IPR011701">
    <property type="entry name" value="MFS"/>
</dbReference>
<proteinExistence type="predicted"/>
<feature type="transmembrane region" description="Helical" evidence="5">
    <location>
        <begin position="362"/>
        <end position="380"/>
    </location>
</feature>
<evidence type="ECO:0000256" key="4">
    <source>
        <dbReference type="ARBA" id="ARBA00023136"/>
    </source>
</evidence>
<dbReference type="Gene3D" id="1.20.1250.20">
    <property type="entry name" value="MFS general substrate transporter like domains"/>
    <property type="match status" value="1"/>
</dbReference>
<dbReference type="STRING" id="1798228.SAMN05216574_10738"/>
<evidence type="ECO:0000259" key="6">
    <source>
        <dbReference type="PROSITE" id="PS50850"/>
    </source>
</evidence>
<gene>
    <name evidence="7" type="ORF">SAMN05216574_10738</name>
</gene>
<feature type="domain" description="Major facilitator superfamily (MFS) profile" evidence="6">
    <location>
        <begin position="1"/>
        <end position="415"/>
    </location>
</feature>
<keyword evidence="3 5" id="KW-1133">Transmembrane helix</keyword>
<protein>
    <submittedName>
        <fullName evidence="7">Major Facilitator Superfamily protein</fullName>
    </submittedName>
</protein>
<feature type="transmembrane region" description="Helical" evidence="5">
    <location>
        <begin position="231"/>
        <end position="249"/>
    </location>
</feature>